<name>A0A9D2TYV3_9FIRM</name>
<dbReference type="Proteomes" id="UP000823851">
    <property type="component" value="Unassembled WGS sequence"/>
</dbReference>
<dbReference type="EMBL" id="DWUW01000031">
    <property type="protein sequence ID" value="HJD30522.1"/>
    <property type="molecule type" value="Genomic_DNA"/>
</dbReference>
<feature type="compositionally biased region" description="Basic and acidic residues" evidence="1">
    <location>
        <begin position="250"/>
        <end position="262"/>
    </location>
</feature>
<comment type="caution">
    <text evidence="3">The sequence shown here is derived from an EMBL/GenBank/DDBJ whole genome shotgun (WGS) entry which is preliminary data.</text>
</comment>
<feature type="region of interest" description="Disordered" evidence="1">
    <location>
        <begin position="235"/>
        <end position="262"/>
    </location>
</feature>
<reference evidence="3" key="2">
    <citation type="submission" date="2021-04" db="EMBL/GenBank/DDBJ databases">
        <authorList>
            <person name="Gilroy R."/>
        </authorList>
    </citation>
    <scope>NUCLEOTIDE SEQUENCE</scope>
    <source>
        <strain evidence="3">ChiHjej8B7-25341</strain>
    </source>
</reference>
<feature type="transmembrane region" description="Helical" evidence="2">
    <location>
        <begin position="87"/>
        <end position="108"/>
    </location>
</feature>
<feature type="transmembrane region" description="Helical" evidence="2">
    <location>
        <begin position="267"/>
        <end position="289"/>
    </location>
</feature>
<feature type="non-terminal residue" evidence="3">
    <location>
        <position position="354"/>
    </location>
</feature>
<gene>
    <name evidence="3" type="ORF">H9912_01130</name>
</gene>
<evidence type="ECO:0000313" key="4">
    <source>
        <dbReference type="Proteomes" id="UP000823851"/>
    </source>
</evidence>
<proteinExistence type="predicted"/>
<feature type="transmembrane region" description="Helical" evidence="2">
    <location>
        <begin position="128"/>
        <end position="153"/>
    </location>
</feature>
<evidence type="ECO:0000313" key="3">
    <source>
        <dbReference type="EMBL" id="HJD30522.1"/>
    </source>
</evidence>
<protein>
    <submittedName>
        <fullName evidence="3">Uncharacterized protein</fullName>
    </submittedName>
</protein>
<keyword evidence="2" id="KW-1133">Transmembrane helix</keyword>
<evidence type="ECO:0000256" key="2">
    <source>
        <dbReference type="SAM" id="Phobius"/>
    </source>
</evidence>
<keyword evidence="2" id="KW-0812">Transmembrane</keyword>
<evidence type="ECO:0000256" key="1">
    <source>
        <dbReference type="SAM" id="MobiDB-lite"/>
    </source>
</evidence>
<dbReference type="AlphaFoldDB" id="A0A9D2TYV3"/>
<sequence>MRFRRGCVSYLLWALYGLTVCAALTLQVRDVCRLPGQEGEDWYLLLAAGCVLFLFFLLFLPGRLLAGRNGKREEKKEHPGKRKKRRFGYMDAAYLLFAAAACLALRLWGTETSGFLLPLAESLGIALLYPALCFLAGRIPAVTVTLVLAVLPVICGERGAGGRPGILITGAAVLLLFSFLYLEALSGRKRGLAAWAALFGLPAGAAVFLDPAFFSFLLFAVSASVRIILKEDPGSEEKKRRRKQRGGTPARKDQAGRPGDASRRASGICVLLLSAAAGWGILCALSLRISGTAAAGMPVEGFDAASLLSGLLPFWSGFSPVPAAGLPAGFFAACCCVFYIFGFFDQRGNRGCVW</sequence>
<reference evidence="3" key="1">
    <citation type="journal article" date="2021" name="PeerJ">
        <title>Extensive microbial diversity within the chicken gut microbiome revealed by metagenomics and culture.</title>
        <authorList>
            <person name="Gilroy R."/>
            <person name="Ravi A."/>
            <person name="Getino M."/>
            <person name="Pursley I."/>
            <person name="Horton D.L."/>
            <person name="Alikhan N.F."/>
            <person name="Baker D."/>
            <person name="Gharbi K."/>
            <person name="Hall N."/>
            <person name="Watson M."/>
            <person name="Adriaenssens E.M."/>
            <person name="Foster-Nyarko E."/>
            <person name="Jarju S."/>
            <person name="Secka A."/>
            <person name="Antonio M."/>
            <person name="Oren A."/>
            <person name="Chaudhuri R.R."/>
            <person name="La Ragione R."/>
            <person name="Hildebrand F."/>
            <person name="Pallen M.J."/>
        </authorList>
    </citation>
    <scope>NUCLEOTIDE SEQUENCE</scope>
    <source>
        <strain evidence="3">ChiHjej8B7-25341</strain>
    </source>
</reference>
<feature type="transmembrane region" description="Helical" evidence="2">
    <location>
        <begin position="165"/>
        <end position="182"/>
    </location>
</feature>
<organism evidence="3 4">
    <name type="scientific">Candidatus Eisenbergiella stercorigallinarum</name>
    <dbReference type="NCBI Taxonomy" id="2838557"/>
    <lineage>
        <taxon>Bacteria</taxon>
        <taxon>Bacillati</taxon>
        <taxon>Bacillota</taxon>
        <taxon>Clostridia</taxon>
        <taxon>Lachnospirales</taxon>
        <taxon>Lachnospiraceae</taxon>
        <taxon>Eisenbergiella</taxon>
    </lineage>
</organism>
<feature type="transmembrane region" description="Helical" evidence="2">
    <location>
        <begin position="42"/>
        <end position="66"/>
    </location>
</feature>
<feature type="transmembrane region" description="Helical" evidence="2">
    <location>
        <begin position="194"/>
        <end position="221"/>
    </location>
</feature>
<accession>A0A9D2TYV3</accession>
<keyword evidence="2" id="KW-0472">Membrane</keyword>
<feature type="transmembrane region" description="Helical" evidence="2">
    <location>
        <begin position="321"/>
        <end position="341"/>
    </location>
</feature>